<comment type="caution">
    <text evidence="3">The sequence shown here is derived from an EMBL/GenBank/DDBJ whole genome shotgun (WGS) entry which is preliminary data.</text>
</comment>
<evidence type="ECO:0000313" key="4">
    <source>
        <dbReference type="Proteomes" id="UP000216063"/>
    </source>
</evidence>
<feature type="domain" description="DUF4232" evidence="2">
    <location>
        <begin position="32"/>
        <end position="163"/>
    </location>
</feature>
<proteinExistence type="predicted"/>
<organism evidence="3 4">
    <name type="scientific">Mycolicibacterium sphagni</name>
    <dbReference type="NCBI Taxonomy" id="1786"/>
    <lineage>
        <taxon>Bacteria</taxon>
        <taxon>Bacillati</taxon>
        <taxon>Actinomycetota</taxon>
        <taxon>Actinomycetes</taxon>
        <taxon>Mycobacteriales</taxon>
        <taxon>Mycobacteriaceae</taxon>
        <taxon>Mycolicibacterium</taxon>
    </lineage>
</organism>
<protein>
    <recommendedName>
        <fullName evidence="2">DUF4232 domain-containing protein</fullName>
    </recommendedName>
</protein>
<dbReference type="AlphaFoldDB" id="A0A255D5E4"/>
<evidence type="ECO:0000259" key="2">
    <source>
        <dbReference type="Pfam" id="PF14016"/>
    </source>
</evidence>
<name>A0A255D5E4_9MYCO</name>
<dbReference type="Pfam" id="PF14016">
    <property type="entry name" value="DUF4232"/>
    <property type="match status" value="1"/>
</dbReference>
<accession>A0A255D5E4</accession>
<sequence length="170" mass="16715">MTITKSASAAAGVLAALAWLPIARADVQPPPCATGQVVATALPLEAGVGHRGIPLMFSLSPGASRCTLTGYPGVDSGAGGPLIHAGRTLRGYLGGLPAGVEVPPTVVVGQAHPAQALVEGLAIDGDGNPCPTYTDLLVTAPDTTGTVSVPAVIDACQLQVHPVMVAAASA</sequence>
<dbReference type="InterPro" id="IPR025326">
    <property type="entry name" value="DUF4232"/>
</dbReference>
<dbReference type="OrthoDB" id="4554818at2"/>
<dbReference type="RefSeq" id="WP_094484597.1">
    <property type="nucleotide sequence ID" value="NZ_JACKSC010000158.1"/>
</dbReference>
<dbReference type="EMBL" id="NOZR01000047">
    <property type="protein sequence ID" value="OYN74334.1"/>
    <property type="molecule type" value="Genomic_DNA"/>
</dbReference>
<keyword evidence="4" id="KW-1185">Reference proteome</keyword>
<dbReference type="Proteomes" id="UP000216063">
    <property type="component" value="Unassembled WGS sequence"/>
</dbReference>
<feature type="signal peptide" evidence="1">
    <location>
        <begin position="1"/>
        <end position="25"/>
    </location>
</feature>
<gene>
    <name evidence="3" type="ORF">CG716_28975</name>
</gene>
<evidence type="ECO:0000313" key="3">
    <source>
        <dbReference type="EMBL" id="OYN74334.1"/>
    </source>
</evidence>
<reference evidence="3 4" key="1">
    <citation type="submission" date="2017-07" db="EMBL/GenBank/DDBJ databases">
        <title>The new phylogeny of genus Mycobacterium.</title>
        <authorList>
            <person name="Tortoli E."/>
            <person name="Trovato A."/>
            <person name="Cirillo D.M."/>
        </authorList>
    </citation>
    <scope>NUCLEOTIDE SEQUENCE [LARGE SCALE GENOMIC DNA]</scope>
    <source>
        <strain evidence="3 4">ATCC 33027</strain>
    </source>
</reference>
<feature type="chain" id="PRO_5013033200" description="DUF4232 domain-containing protein" evidence="1">
    <location>
        <begin position="26"/>
        <end position="170"/>
    </location>
</feature>
<keyword evidence="1" id="KW-0732">Signal</keyword>
<evidence type="ECO:0000256" key="1">
    <source>
        <dbReference type="SAM" id="SignalP"/>
    </source>
</evidence>